<organism evidence="1 2">
    <name type="scientific">Cercospora zeae-maydis SCOH1-5</name>
    <dbReference type="NCBI Taxonomy" id="717836"/>
    <lineage>
        <taxon>Eukaryota</taxon>
        <taxon>Fungi</taxon>
        <taxon>Dikarya</taxon>
        <taxon>Ascomycota</taxon>
        <taxon>Pezizomycotina</taxon>
        <taxon>Dothideomycetes</taxon>
        <taxon>Dothideomycetidae</taxon>
        <taxon>Mycosphaerellales</taxon>
        <taxon>Mycosphaerellaceae</taxon>
        <taxon>Cercospora</taxon>
    </lineage>
</organism>
<dbReference type="OrthoDB" id="6105938at2759"/>
<keyword evidence="2" id="KW-1185">Reference proteome</keyword>
<dbReference type="AlphaFoldDB" id="A0A6A6F6R0"/>
<evidence type="ECO:0000313" key="2">
    <source>
        <dbReference type="Proteomes" id="UP000799539"/>
    </source>
</evidence>
<dbReference type="EMBL" id="ML992691">
    <property type="protein sequence ID" value="KAF2208869.1"/>
    <property type="molecule type" value="Genomic_DNA"/>
</dbReference>
<accession>A0A6A6F6R0</accession>
<dbReference type="PANTHER" id="PTHR38846:SF1">
    <property type="entry name" value="C3H1-TYPE DOMAIN-CONTAINING PROTEIN"/>
    <property type="match status" value="1"/>
</dbReference>
<proteinExistence type="predicted"/>
<sequence length="106" mass="12018">MRHQKIIDYFEQEYGQLGSALAGWQAFSRDVGVPEGQSITQCKKVLKTVNVNIVDFVAAKKSGTPVHYFSSRAKLAEYIRGNRSKRFPLRQAKEHSLLKSLLIHLS</sequence>
<reference evidence="1" key="1">
    <citation type="journal article" date="2020" name="Stud. Mycol.">
        <title>101 Dothideomycetes genomes: a test case for predicting lifestyles and emergence of pathogens.</title>
        <authorList>
            <person name="Haridas S."/>
            <person name="Albert R."/>
            <person name="Binder M."/>
            <person name="Bloem J."/>
            <person name="Labutti K."/>
            <person name="Salamov A."/>
            <person name="Andreopoulos B."/>
            <person name="Baker S."/>
            <person name="Barry K."/>
            <person name="Bills G."/>
            <person name="Bluhm B."/>
            <person name="Cannon C."/>
            <person name="Castanera R."/>
            <person name="Culley D."/>
            <person name="Daum C."/>
            <person name="Ezra D."/>
            <person name="Gonzalez J."/>
            <person name="Henrissat B."/>
            <person name="Kuo A."/>
            <person name="Liang C."/>
            <person name="Lipzen A."/>
            <person name="Lutzoni F."/>
            <person name="Magnuson J."/>
            <person name="Mondo S."/>
            <person name="Nolan M."/>
            <person name="Ohm R."/>
            <person name="Pangilinan J."/>
            <person name="Park H.-J."/>
            <person name="Ramirez L."/>
            <person name="Alfaro M."/>
            <person name="Sun H."/>
            <person name="Tritt A."/>
            <person name="Yoshinaga Y."/>
            <person name="Zwiers L.-H."/>
            <person name="Turgeon B."/>
            <person name="Goodwin S."/>
            <person name="Spatafora J."/>
            <person name="Crous P."/>
            <person name="Grigoriev I."/>
        </authorList>
    </citation>
    <scope>NUCLEOTIDE SEQUENCE</scope>
    <source>
        <strain evidence="1">SCOH1-5</strain>
    </source>
</reference>
<name>A0A6A6F6R0_9PEZI</name>
<evidence type="ECO:0000313" key="1">
    <source>
        <dbReference type="EMBL" id="KAF2208869.1"/>
    </source>
</evidence>
<dbReference type="PANTHER" id="PTHR38846">
    <property type="entry name" value="C3H1-TYPE DOMAIN-CONTAINING PROTEIN"/>
    <property type="match status" value="1"/>
</dbReference>
<gene>
    <name evidence="1" type="ORF">CERZMDRAFT_101075</name>
</gene>
<dbReference type="Proteomes" id="UP000799539">
    <property type="component" value="Unassembled WGS sequence"/>
</dbReference>
<protein>
    <submittedName>
        <fullName evidence="1">Uncharacterized protein</fullName>
    </submittedName>
</protein>